<dbReference type="Gene3D" id="3.20.20.100">
    <property type="entry name" value="NADP-dependent oxidoreductase domain"/>
    <property type="match status" value="1"/>
</dbReference>
<organism evidence="4 5">
    <name type="scientific">Herrania umbratica</name>
    <dbReference type="NCBI Taxonomy" id="108875"/>
    <lineage>
        <taxon>Eukaryota</taxon>
        <taxon>Viridiplantae</taxon>
        <taxon>Streptophyta</taxon>
        <taxon>Embryophyta</taxon>
        <taxon>Tracheophyta</taxon>
        <taxon>Spermatophyta</taxon>
        <taxon>Magnoliopsida</taxon>
        <taxon>eudicotyledons</taxon>
        <taxon>Gunneridae</taxon>
        <taxon>Pentapetalae</taxon>
        <taxon>rosids</taxon>
        <taxon>malvids</taxon>
        <taxon>Malvales</taxon>
        <taxon>Malvaceae</taxon>
        <taxon>Byttnerioideae</taxon>
        <taxon>Herrania</taxon>
    </lineage>
</organism>
<dbReference type="InterPro" id="IPR023210">
    <property type="entry name" value="NADP_OxRdtase_dom"/>
</dbReference>
<dbReference type="RefSeq" id="XP_021291823.1">
    <property type="nucleotide sequence ID" value="XM_021436148.1"/>
</dbReference>
<keyword evidence="2" id="KW-0560">Oxidoreductase</keyword>
<name>A0A6J1AXW5_9ROSI</name>
<dbReference type="Proteomes" id="UP000504621">
    <property type="component" value="Unplaced"/>
</dbReference>
<evidence type="ECO:0000256" key="2">
    <source>
        <dbReference type="ARBA" id="ARBA00023002"/>
    </source>
</evidence>
<dbReference type="Pfam" id="PF00248">
    <property type="entry name" value="Aldo_ket_red"/>
    <property type="match status" value="1"/>
</dbReference>
<dbReference type="InterPro" id="IPR050791">
    <property type="entry name" value="Aldo-Keto_reductase"/>
</dbReference>
<feature type="domain" description="NADP-dependent oxidoreductase" evidence="3">
    <location>
        <begin position="35"/>
        <end position="166"/>
    </location>
</feature>
<dbReference type="GO" id="GO:0005737">
    <property type="term" value="C:cytoplasm"/>
    <property type="evidence" value="ECO:0007669"/>
    <property type="project" value="TreeGrafter"/>
</dbReference>
<sequence length="175" mass="19098">MVTAKVGRIKLGSQGLEVSAQGLGCISMSAFYGPPKPESDTIALIHHAIKTGVTFLDTSDTYGPHTNEILLGKALKHGFRDGVELATKFGINYSEGARQIRGDPAYVRAACEGSLKRLGVDCVDLYYQHRIDTRVPIEVTMGELKKLVEEGKVKYIGLSEASASTIRCREGRQIW</sequence>
<keyword evidence="1" id="KW-0521">NADP</keyword>
<dbReference type="PANTHER" id="PTHR43625:SF40">
    <property type="entry name" value="ALDO-KETO REDUCTASE YAKC [NADP(+)]"/>
    <property type="match status" value="1"/>
</dbReference>
<accession>A0A6J1AXW5</accession>
<evidence type="ECO:0000256" key="1">
    <source>
        <dbReference type="ARBA" id="ARBA00022857"/>
    </source>
</evidence>
<keyword evidence="4" id="KW-1185">Reference proteome</keyword>
<dbReference type="InterPro" id="IPR036812">
    <property type="entry name" value="NAD(P)_OxRdtase_dom_sf"/>
</dbReference>
<gene>
    <name evidence="5" type="primary">LOC110422289</name>
</gene>
<proteinExistence type="predicted"/>
<evidence type="ECO:0000259" key="3">
    <source>
        <dbReference type="Pfam" id="PF00248"/>
    </source>
</evidence>
<dbReference type="GO" id="GO:0016491">
    <property type="term" value="F:oxidoreductase activity"/>
    <property type="evidence" value="ECO:0007669"/>
    <property type="project" value="UniProtKB-KW"/>
</dbReference>
<dbReference type="GeneID" id="110422289"/>
<protein>
    <submittedName>
        <fullName evidence="5">IN2-2 protein-like</fullName>
    </submittedName>
</protein>
<evidence type="ECO:0000313" key="4">
    <source>
        <dbReference type="Proteomes" id="UP000504621"/>
    </source>
</evidence>
<dbReference type="OrthoDB" id="37537at2759"/>
<reference evidence="5" key="1">
    <citation type="submission" date="2025-08" db="UniProtKB">
        <authorList>
            <consortium name="RefSeq"/>
        </authorList>
    </citation>
    <scope>IDENTIFICATION</scope>
    <source>
        <tissue evidence="5">Leaf</tissue>
    </source>
</reference>
<dbReference type="SUPFAM" id="SSF51430">
    <property type="entry name" value="NAD(P)-linked oxidoreductase"/>
    <property type="match status" value="1"/>
</dbReference>
<evidence type="ECO:0000313" key="5">
    <source>
        <dbReference type="RefSeq" id="XP_021291823.1"/>
    </source>
</evidence>
<dbReference type="AlphaFoldDB" id="A0A6J1AXW5"/>
<dbReference type="PANTHER" id="PTHR43625">
    <property type="entry name" value="AFLATOXIN B1 ALDEHYDE REDUCTASE"/>
    <property type="match status" value="1"/>
</dbReference>